<dbReference type="SUPFAM" id="SSF55961">
    <property type="entry name" value="Bet v1-like"/>
    <property type="match status" value="1"/>
</dbReference>
<dbReference type="Pfam" id="PF08327">
    <property type="entry name" value="AHSA1"/>
    <property type="match status" value="1"/>
</dbReference>
<dbReference type="InterPro" id="IPR023393">
    <property type="entry name" value="START-like_dom_sf"/>
</dbReference>
<proteinExistence type="inferred from homology"/>
<dbReference type="Gene3D" id="3.30.530.20">
    <property type="match status" value="1"/>
</dbReference>
<feature type="domain" description="Activator of Hsp90 ATPase homologue 1/2-like C-terminal" evidence="2">
    <location>
        <begin position="27"/>
        <end position="157"/>
    </location>
</feature>
<organism evidence="3 4">
    <name type="scientific">Usitatibacter rugosus</name>
    <dbReference type="NCBI Taxonomy" id="2732067"/>
    <lineage>
        <taxon>Bacteria</taxon>
        <taxon>Pseudomonadati</taxon>
        <taxon>Pseudomonadota</taxon>
        <taxon>Betaproteobacteria</taxon>
        <taxon>Nitrosomonadales</taxon>
        <taxon>Usitatibacteraceae</taxon>
        <taxon>Usitatibacter</taxon>
    </lineage>
</organism>
<evidence type="ECO:0000256" key="1">
    <source>
        <dbReference type="ARBA" id="ARBA00006817"/>
    </source>
</evidence>
<reference evidence="3 4" key="1">
    <citation type="submission" date="2020-04" db="EMBL/GenBank/DDBJ databases">
        <title>Usitatibacter rugosus gen. nov., sp. nov. and Usitatibacter palustris sp. nov., novel members of Usitatibacteraceae fam. nov. within the order Nitrosomonadales isolated from soil.</title>
        <authorList>
            <person name="Huber K.J."/>
            <person name="Neumann-Schaal M."/>
            <person name="Geppert A."/>
            <person name="Luckner M."/>
            <person name="Wanner G."/>
            <person name="Overmann J."/>
        </authorList>
    </citation>
    <scope>NUCLEOTIDE SEQUENCE [LARGE SCALE GENOMIC DNA]</scope>
    <source>
        <strain evidence="3 4">0125_3</strain>
    </source>
</reference>
<name>A0A6M4GRY0_9PROT</name>
<evidence type="ECO:0000313" key="3">
    <source>
        <dbReference type="EMBL" id="QJR09815.1"/>
    </source>
</evidence>
<dbReference type="KEGG" id="uru:DSM104443_00865"/>
<dbReference type="RefSeq" id="WP_171089835.1">
    <property type="nucleotide sequence ID" value="NZ_CP053069.1"/>
</dbReference>
<dbReference type="AlphaFoldDB" id="A0A6M4GRY0"/>
<dbReference type="InterPro" id="IPR013538">
    <property type="entry name" value="ASHA1/2-like_C"/>
</dbReference>
<dbReference type="Proteomes" id="UP000501534">
    <property type="component" value="Chromosome"/>
</dbReference>
<evidence type="ECO:0000259" key="2">
    <source>
        <dbReference type="Pfam" id="PF08327"/>
    </source>
</evidence>
<gene>
    <name evidence="3" type="ORF">DSM104443_00865</name>
</gene>
<accession>A0A6M4GRY0</accession>
<evidence type="ECO:0000313" key="4">
    <source>
        <dbReference type="Proteomes" id="UP000501534"/>
    </source>
</evidence>
<dbReference type="CDD" id="cd07826">
    <property type="entry name" value="SRPBCC_CalC_Aha1-like_9"/>
    <property type="match status" value="1"/>
</dbReference>
<comment type="similarity">
    <text evidence="1">Belongs to the AHA1 family.</text>
</comment>
<sequence>MNARMPGTSEYSTPSDREIRVVRAFSAPRKLVYEAMSNPKHVPKWMTGPEGVTMPVCEMDVRAGGKWRFVYRMANGQEMTLQGSYREIVPLERMVSTESWGPEWPETVNTMELAESQGVTTMTLTVLYPSKEARDAALGSGMKEGMDRGFARLDTLLPSFA</sequence>
<dbReference type="EMBL" id="CP053069">
    <property type="protein sequence ID" value="QJR09815.1"/>
    <property type="molecule type" value="Genomic_DNA"/>
</dbReference>
<keyword evidence="4" id="KW-1185">Reference proteome</keyword>
<protein>
    <recommendedName>
        <fullName evidence="2">Activator of Hsp90 ATPase homologue 1/2-like C-terminal domain-containing protein</fullName>
    </recommendedName>
</protein>